<reference evidence="3" key="3">
    <citation type="submission" date="2017-11" db="EMBL/GenBank/DDBJ databases">
        <authorList>
            <person name="Seuylemezian A."/>
            <person name="Cooper K."/>
            <person name="Vaishampayan P."/>
        </authorList>
    </citation>
    <scope>NUCLEOTIDE SEQUENCE</scope>
    <source>
        <strain evidence="3">PVAS-1</strain>
    </source>
</reference>
<protein>
    <submittedName>
        <fullName evidence="2">Uncharacterized protein</fullName>
    </submittedName>
</protein>
<feature type="transmembrane region" description="Helical" evidence="1">
    <location>
        <begin position="312"/>
        <end position="331"/>
    </location>
</feature>
<reference evidence="2 4" key="2">
    <citation type="journal article" date="2012" name="J. Bacteriol.">
        <title>Genome Sequence of Janibacter hoylei MTCC8307, Isolated from the Stratospheric Air.</title>
        <authorList>
            <person name="Pawar S.P."/>
            <person name="Dhotre D.P."/>
            <person name="Shetty S.A."/>
            <person name="Chowdhury S.P."/>
            <person name="Chaudhari B.L."/>
            <person name="Shouche Y.S."/>
        </authorList>
    </citation>
    <scope>NUCLEOTIDE SEQUENCE [LARGE SCALE GENOMIC DNA]</scope>
    <source>
        <strain evidence="2 4">PVAS-1</strain>
    </source>
</reference>
<comment type="caution">
    <text evidence="2">The sequence shown here is derived from an EMBL/GenBank/DDBJ whole genome shotgun (WGS) entry which is preliminary data.</text>
</comment>
<name>K1E5Y8_9MICO</name>
<sequence length="375" mass="40523">MHLARRIFLAELDSVAMRRLHDDSTDPTRAMARVVGALRVAHLIGGEILVTDSMLLDSRFFTTVGPRDLATLLGSPPGDLPLTVLVNGPTVGDALEDKLARGQGFRWQLAGQHQREGWVTPEIRSAWDEWVRAAERGAIRTEPMLTHLDGRPKGPFEIDVDLSSDHESEHVEALLAAAGRRDRSGVYAAYAAAVADDAAPQELTELKRLRDEHDGAYFTAMARQHDADWVTFATTAATATHAPGRTALSVSGQLLELAVEAPPAVFAHLLHATREERAKLQASPSRHRLRALAFCADAATRTASIYAETIRVARALFLAFVAVVLAVPPVGAAVGRLAWLAFGIAALLAMPWDTIKSAWDLRPSALDGKLSVGGR</sequence>
<dbReference type="RefSeq" id="WP_007928074.1">
    <property type="nucleotide sequence ID" value="NZ_ALWX01000048.1"/>
</dbReference>
<keyword evidence="1" id="KW-1133">Transmembrane helix</keyword>
<keyword evidence="1" id="KW-0472">Membrane</keyword>
<evidence type="ECO:0000313" key="3">
    <source>
        <dbReference type="EMBL" id="RWU81798.1"/>
    </source>
</evidence>
<reference evidence="3 5" key="1">
    <citation type="journal article" date="2009" name="Int. J. Syst. Evol. Microbiol.">
        <title>Janibacter hoylei sp. nov., Bacillus isronensis sp. nov. and Bacillus aryabhattai sp. nov., isolated from cryotubes used for collecting air from the upper atmosphere.</title>
        <authorList>
            <person name="Shivaji S."/>
            <person name="Chaturvedi P."/>
            <person name="Begum Z."/>
            <person name="Pindi P.K."/>
            <person name="Manorama R."/>
            <person name="Padmanaban D.A."/>
            <person name="Shouche Y.S."/>
            <person name="Pawar S."/>
            <person name="Vaishampayan P."/>
            <person name="Dutt C.B."/>
            <person name="Datta G.N."/>
            <person name="Manchanda R.K."/>
            <person name="Rao U.R."/>
            <person name="Bhargava P.M."/>
            <person name="Narlikar J.V."/>
        </authorList>
    </citation>
    <scope>NUCLEOTIDE SEQUENCE [LARGE SCALE GENOMIC DNA]</scope>
    <source>
        <strain evidence="3 5">PVAS-1</strain>
    </source>
</reference>
<dbReference type="Proteomes" id="UP000004474">
    <property type="component" value="Unassembled WGS sequence"/>
</dbReference>
<dbReference type="EMBL" id="ALWX01000048">
    <property type="protein sequence ID" value="EKA60777.1"/>
    <property type="molecule type" value="Genomic_DNA"/>
</dbReference>
<accession>K1E5Y8</accession>
<proteinExistence type="predicted"/>
<evidence type="ECO:0000313" key="4">
    <source>
        <dbReference type="Proteomes" id="UP000004474"/>
    </source>
</evidence>
<evidence type="ECO:0000313" key="2">
    <source>
        <dbReference type="EMBL" id="EKA60777.1"/>
    </source>
</evidence>
<evidence type="ECO:0000313" key="5">
    <source>
        <dbReference type="Proteomes" id="UP000288711"/>
    </source>
</evidence>
<organism evidence="2 4">
    <name type="scientific">Janibacter hoylei PVAS-1</name>
    <dbReference type="NCBI Taxonomy" id="1210046"/>
    <lineage>
        <taxon>Bacteria</taxon>
        <taxon>Bacillati</taxon>
        <taxon>Actinomycetota</taxon>
        <taxon>Actinomycetes</taxon>
        <taxon>Micrococcales</taxon>
        <taxon>Intrasporangiaceae</taxon>
        <taxon>Janibacter</taxon>
    </lineage>
</organism>
<dbReference type="AlphaFoldDB" id="K1E5Y8"/>
<dbReference type="EMBL" id="PIPF01000013">
    <property type="protein sequence ID" value="RWU81798.1"/>
    <property type="molecule type" value="Genomic_DNA"/>
</dbReference>
<dbReference type="STRING" id="1210046.B277_11085"/>
<dbReference type="PATRIC" id="fig|1210046.3.peg.2125"/>
<dbReference type="OrthoDB" id="8663148at2"/>
<keyword evidence="1" id="KW-0812">Transmembrane</keyword>
<dbReference type="Proteomes" id="UP000288711">
    <property type="component" value="Unassembled WGS sequence"/>
</dbReference>
<keyword evidence="5" id="KW-1185">Reference proteome</keyword>
<gene>
    <name evidence="2" type="ORF">B277_11085</name>
    <name evidence="3" type="ORF">CWN80_13470</name>
</gene>
<evidence type="ECO:0000256" key="1">
    <source>
        <dbReference type="SAM" id="Phobius"/>
    </source>
</evidence>